<feature type="compositionally biased region" description="Basic and acidic residues" evidence="1">
    <location>
        <begin position="111"/>
        <end position="123"/>
    </location>
</feature>
<evidence type="ECO:0000256" key="1">
    <source>
        <dbReference type="SAM" id="MobiDB-lite"/>
    </source>
</evidence>
<dbReference type="EMBL" id="KB469302">
    <property type="protein sequence ID" value="EPQ55126.1"/>
    <property type="molecule type" value="Genomic_DNA"/>
</dbReference>
<dbReference type="AlphaFoldDB" id="S7Q524"/>
<evidence type="ECO:0000313" key="3">
    <source>
        <dbReference type="Proteomes" id="UP000030669"/>
    </source>
</evidence>
<dbReference type="KEGG" id="gtr:GLOTRDRAFT_129419"/>
<feature type="compositionally biased region" description="Acidic residues" evidence="1">
    <location>
        <begin position="54"/>
        <end position="71"/>
    </location>
</feature>
<protein>
    <submittedName>
        <fullName evidence="2">Uncharacterized protein</fullName>
    </submittedName>
</protein>
<proteinExistence type="predicted"/>
<accession>S7Q524</accession>
<gene>
    <name evidence="2" type="ORF">GLOTRDRAFT_129419</name>
</gene>
<dbReference type="Proteomes" id="UP000030669">
    <property type="component" value="Unassembled WGS sequence"/>
</dbReference>
<evidence type="ECO:0000313" key="2">
    <source>
        <dbReference type="EMBL" id="EPQ55126.1"/>
    </source>
</evidence>
<dbReference type="RefSeq" id="XP_007866291.1">
    <property type="nucleotide sequence ID" value="XM_007868100.1"/>
</dbReference>
<sequence length="185" mass="21067">MAAKLHCESRMTPEEKRNLRRLLIALAFVTADDEPHDSDEEWEEWDEVLDELWDDSDLDFDDSESDEDEMTESDHKFTNQDAFVEARSGQSTIPGNENEALLTANDNVEDSGERKEELDESRRVRNYPPLAAFHEAADSRELPSGESDEPPATRTFTDRVFSPPTNTVVGRVFQRPYITDANASN</sequence>
<feature type="region of interest" description="Disordered" evidence="1">
    <location>
        <begin position="54"/>
        <end position="167"/>
    </location>
</feature>
<keyword evidence="3" id="KW-1185">Reference proteome</keyword>
<dbReference type="HOGENOM" id="CLU_1461465_0_0_1"/>
<dbReference type="GeneID" id="19301932"/>
<organism evidence="2 3">
    <name type="scientific">Gloeophyllum trabeum (strain ATCC 11539 / FP-39264 / Madison 617)</name>
    <name type="common">Brown rot fungus</name>
    <dbReference type="NCBI Taxonomy" id="670483"/>
    <lineage>
        <taxon>Eukaryota</taxon>
        <taxon>Fungi</taxon>
        <taxon>Dikarya</taxon>
        <taxon>Basidiomycota</taxon>
        <taxon>Agaricomycotina</taxon>
        <taxon>Agaricomycetes</taxon>
        <taxon>Gloeophyllales</taxon>
        <taxon>Gloeophyllaceae</taxon>
        <taxon>Gloeophyllum</taxon>
    </lineage>
</organism>
<name>S7Q524_GLOTA</name>
<reference evidence="2 3" key="1">
    <citation type="journal article" date="2012" name="Science">
        <title>The Paleozoic origin of enzymatic lignin decomposition reconstructed from 31 fungal genomes.</title>
        <authorList>
            <person name="Floudas D."/>
            <person name="Binder M."/>
            <person name="Riley R."/>
            <person name="Barry K."/>
            <person name="Blanchette R.A."/>
            <person name="Henrissat B."/>
            <person name="Martinez A.T."/>
            <person name="Otillar R."/>
            <person name="Spatafora J.W."/>
            <person name="Yadav J.S."/>
            <person name="Aerts A."/>
            <person name="Benoit I."/>
            <person name="Boyd A."/>
            <person name="Carlson A."/>
            <person name="Copeland A."/>
            <person name="Coutinho P.M."/>
            <person name="de Vries R.P."/>
            <person name="Ferreira P."/>
            <person name="Findley K."/>
            <person name="Foster B."/>
            <person name="Gaskell J."/>
            <person name="Glotzer D."/>
            <person name="Gorecki P."/>
            <person name="Heitman J."/>
            <person name="Hesse C."/>
            <person name="Hori C."/>
            <person name="Igarashi K."/>
            <person name="Jurgens J.A."/>
            <person name="Kallen N."/>
            <person name="Kersten P."/>
            <person name="Kohler A."/>
            <person name="Kuees U."/>
            <person name="Kumar T.K.A."/>
            <person name="Kuo A."/>
            <person name="LaButti K."/>
            <person name="Larrondo L.F."/>
            <person name="Lindquist E."/>
            <person name="Ling A."/>
            <person name="Lombard V."/>
            <person name="Lucas S."/>
            <person name="Lundell T."/>
            <person name="Martin R."/>
            <person name="McLaughlin D.J."/>
            <person name="Morgenstern I."/>
            <person name="Morin E."/>
            <person name="Murat C."/>
            <person name="Nagy L.G."/>
            <person name="Nolan M."/>
            <person name="Ohm R.A."/>
            <person name="Patyshakuliyeva A."/>
            <person name="Rokas A."/>
            <person name="Ruiz-Duenas F.J."/>
            <person name="Sabat G."/>
            <person name="Salamov A."/>
            <person name="Samejima M."/>
            <person name="Schmutz J."/>
            <person name="Slot J.C."/>
            <person name="St John F."/>
            <person name="Stenlid J."/>
            <person name="Sun H."/>
            <person name="Sun S."/>
            <person name="Syed K."/>
            <person name="Tsang A."/>
            <person name="Wiebenga A."/>
            <person name="Young D."/>
            <person name="Pisabarro A."/>
            <person name="Eastwood D.C."/>
            <person name="Martin F."/>
            <person name="Cullen D."/>
            <person name="Grigoriev I.V."/>
            <person name="Hibbett D.S."/>
        </authorList>
    </citation>
    <scope>NUCLEOTIDE SEQUENCE [LARGE SCALE GENOMIC DNA]</scope>
    <source>
        <strain evidence="2 3">ATCC 11539</strain>
    </source>
</reference>